<organism evidence="1">
    <name type="scientific">marine sediment metagenome</name>
    <dbReference type="NCBI Taxonomy" id="412755"/>
    <lineage>
        <taxon>unclassified sequences</taxon>
        <taxon>metagenomes</taxon>
        <taxon>ecological metagenomes</taxon>
    </lineage>
</organism>
<protein>
    <submittedName>
        <fullName evidence="1">Uncharacterized protein</fullName>
    </submittedName>
</protein>
<dbReference type="AlphaFoldDB" id="A0A0F9IE91"/>
<proteinExistence type="predicted"/>
<reference evidence="1" key="1">
    <citation type="journal article" date="2015" name="Nature">
        <title>Complex archaea that bridge the gap between prokaryotes and eukaryotes.</title>
        <authorList>
            <person name="Spang A."/>
            <person name="Saw J.H."/>
            <person name="Jorgensen S.L."/>
            <person name="Zaremba-Niedzwiedzka K."/>
            <person name="Martijn J."/>
            <person name="Lind A.E."/>
            <person name="van Eijk R."/>
            <person name="Schleper C."/>
            <person name="Guy L."/>
            <person name="Ettema T.J."/>
        </authorList>
    </citation>
    <scope>NUCLEOTIDE SEQUENCE</scope>
</reference>
<accession>A0A0F9IE91</accession>
<evidence type="ECO:0000313" key="1">
    <source>
        <dbReference type="EMBL" id="KKL92135.1"/>
    </source>
</evidence>
<name>A0A0F9IE91_9ZZZZ</name>
<comment type="caution">
    <text evidence="1">The sequence shown here is derived from an EMBL/GenBank/DDBJ whole genome shotgun (WGS) entry which is preliminary data.</text>
</comment>
<gene>
    <name evidence="1" type="ORF">LCGC14_1887750</name>
</gene>
<dbReference type="EMBL" id="LAZR01019548">
    <property type="protein sequence ID" value="KKL92135.1"/>
    <property type="molecule type" value="Genomic_DNA"/>
</dbReference>
<sequence>MIIKYILPIDTKTVSLEMIGGKGKSLASR</sequence>
<feature type="non-terminal residue" evidence="1">
    <location>
        <position position="29"/>
    </location>
</feature>